<dbReference type="Gene3D" id="3.40.50.1820">
    <property type="entry name" value="alpha/beta hydrolase"/>
    <property type="match status" value="1"/>
</dbReference>
<gene>
    <name evidence="7" type="ORF">Fcan01_03508</name>
</gene>
<proteinExistence type="inferred from homology"/>
<dbReference type="OrthoDB" id="199913at2759"/>
<dbReference type="InterPro" id="IPR029058">
    <property type="entry name" value="AB_hydrolase_fold"/>
</dbReference>
<dbReference type="GO" id="GO:0016298">
    <property type="term" value="F:lipase activity"/>
    <property type="evidence" value="ECO:0007669"/>
    <property type="project" value="InterPro"/>
</dbReference>
<protein>
    <submittedName>
        <fullName evidence="7">Pancreatic triacylglycerol lipase</fullName>
    </submittedName>
</protein>
<comment type="similarity">
    <text evidence="2 4">Belongs to the AB hydrolase superfamily. Lipase family.</text>
</comment>
<dbReference type="InterPro" id="IPR000734">
    <property type="entry name" value="TAG_lipase"/>
</dbReference>
<organism evidence="7 8">
    <name type="scientific">Folsomia candida</name>
    <name type="common">Springtail</name>
    <dbReference type="NCBI Taxonomy" id="158441"/>
    <lineage>
        <taxon>Eukaryota</taxon>
        <taxon>Metazoa</taxon>
        <taxon>Ecdysozoa</taxon>
        <taxon>Arthropoda</taxon>
        <taxon>Hexapoda</taxon>
        <taxon>Collembola</taxon>
        <taxon>Entomobryomorpha</taxon>
        <taxon>Isotomoidea</taxon>
        <taxon>Isotomidae</taxon>
        <taxon>Proisotominae</taxon>
        <taxon>Folsomia</taxon>
    </lineage>
</organism>
<evidence type="ECO:0000313" key="8">
    <source>
        <dbReference type="Proteomes" id="UP000198287"/>
    </source>
</evidence>
<dbReference type="InterPro" id="IPR013818">
    <property type="entry name" value="Lipase"/>
</dbReference>
<feature type="chain" id="PRO_5012104254" evidence="5">
    <location>
        <begin position="34"/>
        <end position="297"/>
    </location>
</feature>
<reference evidence="7 8" key="1">
    <citation type="submission" date="2015-12" db="EMBL/GenBank/DDBJ databases">
        <title>The genome of Folsomia candida.</title>
        <authorList>
            <person name="Faddeeva A."/>
            <person name="Derks M.F."/>
            <person name="Anvar Y."/>
            <person name="Smit S."/>
            <person name="Van Straalen N."/>
            <person name="Roelofs D."/>
        </authorList>
    </citation>
    <scope>NUCLEOTIDE SEQUENCE [LARGE SCALE GENOMIC DNA]</scope>
    <source>
        <strain evidence="7 8">VU population</strain>
        <tissue evidence="7">Whole body</tissue>
    </source>
</reference>
<name>A0A226F240_FOLCA</name>
<dbReference type="STRING" id="158441.A0A226F240"/>
<keyword evidence="8" id="KW-1185">Reference proteome</keyword>
<keyword evidence="5" id="KW-0732">Signal</keyword>
<keyword evidence="3" id="KW-0964">Secreted</keyword>
<evidence type="ECO:0000313" key="7">
    <source>
        <dbReference type="EMBL" id="OXA63865.1"/>
    </source>
</evidence>
<sequence>MHFTGHCLPIKFCSGFLLCFLTWTIVNPPSCQGEIGGGRFLINLFADFAEVLQRIPQSSVKRLVIPVLTRTQNELISNREFGTSNAILLSNNLRDIRFLVYNNHRNPNSFFELDLDKPSTIPSLRYVGGAKVKILIHGYNFEDTDKFPSETKDAYLYTTNHPVIWVDWRTLATPNFLSPHALYPSVADNVPRVGLRVFHLIEFLLQNEIISHPRDVHFVGHSLGAHIAGWAGKLLFQKHGVLVGRITGLDPAGPLFRSLGRNLILDRSDADFVDIVHSSLTGIASPLGHVDFYRAHS</sequence>
<dbReference type="SUPFAM" id="SSF53474">
    <property type="entry name" value="alpha/beta-Hydrolases"/>
    <property type="match status" value="1"/>
</dbReference>
<dbReference type="PRINTS" id="PR00821">
    <property type="entry name" value="TAGLIPASE"/>
</dbReference>
<accession>A0A226F240</accession>
<comment type="caution">
    <text evidence="7">The sequence shown here is derived from an EMBL/GenBank/DDBJ whole genome shotgun (WGS) entry which is preliminary data.</text>
</comment>
<dbReference type="PANTHER" id="PTHR11610">
    <property type="entry name" value="LIPASE"/>
    <property type="match status" value="1"/>
</dbReference>
<evidence type="ECO:0000256" key="5">
    <source>
        <dbReference type="SAM" id="SignalP"/>
    </source>
</evidence>
<dbReference type="GO" id="GO:0016042">
    <property type="term" value="P:lipid catabolic process"/>
    <property type="evidence" value="ECO:0007669"/>
    <property type="project" value="TreeGrafter"/>
</dbReference>
<evidence type="ECO:0000256" key="4">
    <source>
        <dbReference type="RuleBase" id="RU004262"/>
    </source>
</evidence>
<dbReference type="Proteomes" id="UP000198287">
    <property type="component" value="Unassembled WGS sequence"/>
</dbReference>
<feature type="signal peptide" evidence="5">
    <location>
        <begin position="1"/>
        <end position="33"/>
    </location>
</feature>
<comment type="subcellular location">
    <subcellularLocation>
        <location evidence="1">Secreted</location>
    </subcellularLocation>
</comment>
<feature type="domain" description="Lipase" evidence="6">
    <location>
        <begin position="91"/>
        <end position="293"/>
    </location>
</feature>
<dbReference type="AlphaFoldDB" id="A0A226F240"/>
<evidence type="ECO:0000256" key="2">
    <source>
        <dbReference type="ARBA" id="ARBA00010701"/>
    </source>
</evidence>
<evidence type="ECO:0000256" key="3">
    <source>
        <dbReference type="ARBA" id="ARBA00022525"/>
    </source>
</evidence>
<dbReference type="GO" id="GO:0005615">
    <property type="term" value="C:extracellular space"/>
    <property type="evidence" value="ECO:0007669"/>
    <property type="project" value="TreeGrafter"/>
</dbReference>
<evidence type="ECO:0000259" key="6">
    <source>
        <dbReference type="Pfam" id="PF00151"/>
    </source>
</evidence>
<dbReference type="Pfam" id="PF00151">
    <property type="entry name" value="Lipase"/>
    <property type="match status" value="1"/>
</dbReference>
<evidence type="ECO:0000256" key="1">
    <source>
        <dbReference type="ARBA" id="ARBA00004613"/>
    </source>
</evidence>
<dbReference type="EMBL" id="LNIX01000001">
    <property type="protein sequence ID" value="OXA63865.1"/>
    <property type="molecule type" value="Genomic_DNA"/>
</dbReference>